<organism evidence="6 7">
    <name type="scientific">Rhizoctonia solani</name>
    <dbReference type="NCBI Taxonomy" id="456999"/>
    <lineage>
        <taxon>Eukaryota</taxon>
        <taxon>Fungi</taxon>
        <taxon>Dikarya</taxon>
        <taxon>Basidiomycota</taxon>
        <taxon>Agaricomycotina</taxon>
        <taxon>Agaricomycetes</taxon>
        <taxon>Cantharellales</taxon>
        <taxon>Ceratobasidiaceae</taxon>
        <taxon>Rhizoctonia</taxon>
    </lineage>
</organism>
<sequence>MLTASRRTRFGLTSFKAATLRARYHDESFGYRKPRPYNLPDYTPAQLENRAKNAALLRYVESVRQHGHRAASIDPLDLLERDPVGALDPTRYGLKDANAKFDVNGIIWHDLGSLGTPSSEPVMWTLSEIVDHLRSVYIGRIAYEYMHSPSKSERLWFSHLLESKQTSGRYKPNDEQKHRIWGLLARSETWDQFLQLKFPNLKRYGLEGAESMLSAVDSIFHSASQSGVSNVVLCMPHRGRLSLLTDLLGYSPAAMFHKIRGGSEVPGNLGAVGDVISHLVACPTLEYPGGSTPVHVTMLQNPSHLEAVNPVAMGQARAKQYSLIKESGNDCMLGDKVVCVQLHGDAAFTGQGVIMEGLGLSNLPHYTSGGSVHLVVNNNIGYTTPAANARSTLYCSDIGKMINAPVLHVNGDHPEDVYRALKIAFEYRNFFRKDVIVDLITYRRWGHNELDEPAFTQPQMYHKIRTRQSVPQIYEQKLISEGLLSEEQAAASRAAYKQHLEKELTKADSHQPQADMLGGKWSGMIWPGDSTKVNHNPTTGVDSRTLVEIGKRSVAVPVGFATHPRLQRHIKHRITSLESGQGIDWGTAEALAWGSLMLEGFDVRISGQDVGRGTFSHRHAMLVDQQTERVTVPLNTLETEKKLELANSSLSEMAILGFEYGLSWDSPNRLVIWEAQVCHKDGSSLVADLIRFCSSTHLVRRLFQWITSHYRHIYFVIGSQVAEAKVNSGLVMLLPHGLDGAGPEHSSSRIERFLQLTNDAYEFDPQLNINMHVVNPTTPAQYFHLLRRQMLRNYRKPLIVAAPKGLLRSPASVFSIASSDYRLTLSKSAACTLADMDIGTEFQRVLADPIVARGSTVGRVLLVSGKIYYDLVRERKDRGLENVPIVRIEEIAPFPFDVLEDVLQGYVGDGTEVLWVQEEARNQGAWAHIEGRINEVLKKLNTGSPVRYVGRRESPVPAVGVGSWHKAESAKLFNDVFV</sequence>
<comment type="similarity">
    <text evidence="2">Belongs to the alpha-ketoglutarate dehydrogenase family.</text>
</comment>
<name>A0A8H2XK42_9AGAM</name>
<comment type="caution">
    <text evidence="6">The sequence shown here is derived from an EMBL/GenBank/DDBJ whole genome shotgun (WGS) entry which is preliminary data.</text>
</comment>
<accession>A0A8H2XK42</accession>
<evidence type="ECO:0000256" key="2">
    <source>
        <dbReference type="ARBA" id="ARBA00006936"/>
    </source>
</evidence>
<dbReference type="InterPro" id="IPR005475">
    <property type="entry name" value="Transketolase-like_Pyr-bd"/>
</dbReference>
<proteinExistence type="inferred from homology"/>
<dbReference type="Pfam" id="PF02779">
    <property type="entry name" value="Transket_pyr"/>
    <property type="match status" value="2"/>
</dbReference>
<dbReference type="SMART" id="SM00861">
    <property type="entry name" value="Transket_pyr"/>
    <property type="match status" value="1"/>
</dbReference>
<gene>
    <name evidence="6" type="ORF">RDB_LOCUS103207</name>
</gene>
<evidence type="ECO:0000256" key="3">
    <source>
        <dbReference type="ARBA" id="ARBA00023002"/>
    </source>
</evidence>
<dbReference type="GO" id="GO:0016624">
    <property type="term" value="F:oxidoreductase activity, acting on the aldehyde or oxo group of donors, disulfide as acceptor"/>
    <property type="evidence" value="ECO:0007669"/>
    <property type="project" value="InterPro"/>
</dbReference>
<dbReference type="Pfam" id="PF16870">
    <property type="entry name" value="OxoGdeHyase_C"/>
    <property type="match status" value="1"/>
</dbReference>
<reference evidence="6" key="1">
    <citation type="submission" date="2021-01" db="EMBL/GenBank/DDBJ databases">
        <authorList>
            <person name="Kaushik A."/>
        </authorList>
    </citation>
    <scope>NUCLEOTIDE SEQUENCE</scope>
    <source>
        <strain evidence="6">AG1-1C</strain>
    </source>
</reference>
<dbReference type="InterPro" id="IPR042179">
    <property type="entry name" value="KGD_C_sf"/>
</dbReference>
<dbReference type="PIRSF" id="PIRSF000157">
    <property type="entry name" value="Oxoglu_dh_E1"/>
    <property type="match status" value="1"/>
</dbReference>
<dbReference type="Pfam" id="PF00676">
    <property type="entry name" value="E1_dh"/>
    <property type="match status" value="1"/>
</dbReference>
<feature type="domain" description="Transketolase-like pyrimidine-binding" evidence="5">
    <location>
        <begin position="583"/>
        <end position="809"/>
    </location>
</feature>
<evidence type="ECO:0000313" key="6">
    <source>
        <dbReference type="EMBL" id="CAE6428691.1"/>
    </source>
</evidence>
<dbReference type="Gene3D" id="3.40.50.970">
    <property type="match status" value="1"/>
</dbReference>
<dbReference type="EMBL" id="CAJMWS010000326">
    <property type="protein sequence ID" value="CAE6428691.1"/>
    <property type="molecule type" value="Genomic_DNA"/>
</dbReference>
<dbReference type="InterPro" id="IPR011603">
    <property type="entry name" value="2oxoglutarate_DH_E1"/>
</dbReference>
<dbReference type="PANTHER" id="PTHR23152">
    <property type="entry name" value="2-OXOGLUTARATE DEHYDROGENASE"/>
    <property type="match status" value="1"/>
</dbReference>
<dbReference type="PANTHER" id="PTHR23152:SF4">
    <property type="entry name" value="2-OXOADIPATE DEHYDROGENASE COMPLEX COMPONENT E1"/>
    <property type="match status" value="1"/>
</dbReference>
<dbReference type="Gene3D" id="1.10.287.1150">
    <property type="entry name" value="TPP helical domain"/>
    <property type="match status" value="1"/>
</dbReference>
<evidence type="ECO:0000256" key="4">
    <source>
        <dbReference type="ARBA" id="ARBA00023052"/>
    </source>
</evidence>
<dbReference type="Gene3D" id="3.40.50.11610">
    <property type="entry name" value="Multifunctional 2-oxoglutarate metabolism enzyme, C-terminal domain"/>
    <property type="match status" value="1"/>
</dbReference>
<dbReference type="GO" id="GO:0030976">
    <property type="term" value="F:thiamine pyrophosphate binding"/>
    <property type="evidence" value="ECO:0007669"/>
    <property type="project" value="InterPro"/>
</dbReference>
<keyword evidence="3" id="KW-0560">Oxidoreductase</keyword>
<dbReference type="AlphaFoldDB" id="A0A8H2XK42"/>
<dbReference type="GO" id="GO:0006091">
    <property type="term" value="P:generation of precursor metabolites and energy"/>
    <property type="evidence" value="ECO:0007669"/>
    <property type="project" value="UniProtKB-ARBA"/>
</dbReference>
<protein>
    <recommendedName>
        <fullName evidence="5">Transketolase-like pyrimidine-binding domain-containing protein</fullName>
    </recommendedName>
</protein>
<keyword evidence="4" id="KW-0786">Thiamine pyrophosphate</keyword>
<dbReference type="Gene3D" id="3.40.50.12470">
    <property type="match status" value="2"/>
</dbReference>
<evidence type="ECO:0000259" key="5">
    <source>
        <dbReference type="SMART" id="SM00861"/>
    </source>
</evidence>
<evidence type="ECO:0000256" key="1">
    <source>
        <dbReference type="ARBA" id="ARBA00001964"/>
    </source>
</evidence>
<dbReference type="SUPFAM" id="SSF52518">
    <property type="entry name" value="Thiamin diphosphate-binding fold (THDP-binding)"/>
    <property type="match status" value="2"/>
</dbReference>
<dbReference type="InterPro" id="IPR001017">
    <property type="entry name" value="DH_E1"/>
</dbReference>
<dbReference type="InterPro" id="IPR029061">
    <property type="entry name" value="THDP-binding"/>
</dbReference>
<dbReference type="InterPro" id="IPR031717">
    <property type="entry name" value="ODO-1/KGD_C"/>
</dbReference>
<dbReference type="Proteomes" id="UP000663846">
    <property type="component" value="Unassembled WGS sequence"/>
</dbReference>
<evidence type="ECO:0000313" key="7">
    <source>
        <dbReference type="Proteomes" id="UP000663846"/>
    </source>
</evidence>
<dbReference type="CDD" id="cd02016">
    <property type="entry name" value="TPP_E1_OGDC_like"/>
    <property type="match status" value="1"/>
</dbReference>
<comment type="cofactor">
    <cofactor evidence="1">
        <name>thiamine diphosphate</name>
        <dbReference type="ChEBI" id="CHEBI:58937"/>
    </cofactor>
</comment>